<dbReference type="InterPro" id="IPR003604">
    <property type="entry name" value="Matrin/U1-like-C_Znf_C2H2"/>
</dbReference>
<evidence type="ECO:0000313" key="4">
    <source>
        <dbReference type="EMBL" id="WMV51091.1"/>
    </source>
</evidence>
<accession>A0AAF0ZTM7</accession>
<protein>
    <recommendedName>
        <fullName evidence="6">C2H2-type domain-containing protein</fullName>
    </recommendedName>
</protein>
<dbReference type="Gene3D" id="3.30.160.60">
    <property type="entry name" value="Classic Zinc Finger"/>
    <property type="match status" value="2"/>
</dbReference>
<organism evidence="4 5">
    <name type="scientific">Solanum verrucosum</name>
    <dbReference type="NCBI Taxonomy" id="315347"/>
    <lineage>
        <taxon>Eukaryota</taxon>
        <taxon>Viridiplantae</taxon>
        <taxon>Streptophyta</taxon>
        <taxon>Embryophyta</taxon>
        <taxon>Tracheophyta</taxon>
        <taxon>Spermatophyta</taxon>
        <taxon>Magnoliopsida</taxon>
        <taxon>eudicotyledons</taxon>
        <taxon>Gunneridae</taxon>
        <taxon>Pentapetalae</taxon>
        <taxon>asterids</taxon>
        <taxon>lamiids</taxon>
        <taxon>Solanales</taxon>
        <taxon>Solanaceae</taxon>
        <taxon>Solanoideae</taxon>
        <taxon>Solaneae</taxon>
        <taxon>Solanum</taxon>
    </lineage>
</organism>
<feature type="domain" description="C2H2-type" evidence="2">
    <location>
        <begin position="119"/>
        <end position="143"/>
    </location>
</feature>
<dbReference type="PANTHER" id="PTHR47487">
    <property type="entry name" value="OS06G0651300 PROTEIN-RELATED"/>
    <property type="match status" value="1"/>
</dbReference>
<name>A0AAF0ZTM7_SOLVR</name>
<gene>
    <name evidence="4" type="ORF">MTR67_044476</name>
</gene>
<sequence>MEREEAMGGGDRLKCQAEAFEEMISEVPFWYRAGESKFSTLNRSPKVEISEEQPPGFSGILLIGTVFKFLRSASFGVDNTGLETVSSEAKWKAIILIEEVAGKPSLSSTSAPVKNVTEWNCELCQVCTTSQDGLNDHLQGKKHKRKVAALREHKDDKNCSIGLLPKKPKLMQPMECPCDDLISGKKLEEESSATNDNDPPSLLTDDSANDLGKNAADEKQDNREFTFWCDICQIGTFSEIVMESHKIGKKHKRKTKTATLDKQC</sequence>
<dbReference type="GO" id="GO:0008270">
    <property type="term" value="F:zinc ion binding"/>
    <property type="evidence" value="ECO:0007669"/>
    <property type="project" value="InterPro"/>
</dbReference>
<dbReference type="EMBL" id="CP133621">
    <property type="protein sequence ID" value="WMV51091.1"/>
    <property type="molecule type" value="Genomic_DNA"/>
</dbReference>
<dbReference type="SUPFAM" id="SSF57667">
    <property type="entry name" value="beta-beta-alpha zinc fingers"/>
    <property type="match status" value="2"/>
</dbReference>
<dbReference type="Pfam" id="PF12874">
    <property type="entry name" value="zf-met"/>
    <property type="match status" value="2"/>
</dbReference>
<dbReference type="PANTHER" id="PTHR47487:SF14">
    <property type="entry name" value="U1-TYPE DOMAIN-CONTAINING PROTEIN"/>
    <property type="match status" value="1"/>
</dbReference>
<feature type="domain" description="C2H2-type" evidence="2">
    <location>
        <begin position="227"/>
        <end position="251"/>
    </location>
</feature>
<dbReference type="Proteomes" id="UP001234989">
    <property type="component" value="Chromosome 10"/>
</dbReference>
<dbReference type="SMART" id="SM00451">
    <property type="entry name" value="ZnF_U1"/>
    <property type="match status" value="2"/>
</dbReference>
<evidence type="ECO:0000256" key="1">
    <source>
        <dbReference type="SAM" id="MobiDB-lite"/>
    </source>
</evidence>
<reference evidence="4" key="1">
    <citation type="submission" date="2023-08" db="EMBL/GenBank/DDBJ databases">
        <title>A de novo genome assembly of Solanum verrucosum Schlechtendal, a Mexican diploid species geographically isolated from the other diploid A-genome species in potato relatives.</title>
        <authorList>
            <person name="Hosaka K."/>
        </authorList>
    </citation>
    <scope>NUCLEOTIDE SEQUENCE</scope>
    <source>
        <tissue evidence="4">Young leaves</tissue>
    </source>
</reference>
<dbReference type="InterPro" id="IPR013087">
    <property type="entry name" value="Znf_C2H2_type"/>
</dbReference>
<dbReference type="AlphaFoldDB" id="A0AAF0ZTM7"/>
<evidence type="ECO:0000259" key="2">
    <source>
        <dbReference type="SMART" id="SM00355"/>
    </source>
</evidence>
<feature type="region of interest" description="Disordered" evidence="1">
    <location>
        <begin position="189"/>
        <end position="217"/>
    </location>
</feature>
<proteinExistence type="predicted"/>
<dbReference type="SMART" id="SM00355">
    <property type="entry name" value="ZnF_C2H2"/>
    <property type="match status" value="2"/>
</dbReference>
<dbReference type="InterPro" id="IPR036236">
    <property type="entry name" value="Znf_C2H2_sf"/>
</dbReference>
<evidence type="ECO:0000259" key="3">
    <source>
        <dbReference type="SMART" id="SM00451"/>
    </source>
</evidence>
<keyword evidence="5" id="KW-1185">Reference proteome</keyword>
<feature type="domain" description="U1-type" evidence="3">
    <location>
        <begin position="227"/>
        <end position="258"/>
    </location>
</feature>
<evidence type="ECO:0000313" key="5">
    <source>
        <dbReference type="Proteomes" id="UP001234989"/>
    </source>
</evidence>
<dbReference type="GO" id="GO:0003676">
    <property type="term" value="F:nucleic acid binding"/>
    <property type="evidence" value="ECO:0007669"/>
    <property type="project" value="InterPro"/>
</dbReference>
<feature type="domain" description="U1-type" evidence="3">
    <location>
        <begin position="116"/>
        <end position="150"/>
    </location>
</feature>
<evidence type="ECO:0008006" key="6">
    <source>
        <dbReference type="Google" id="ProtNLM"/>
    </source>
</evidence>